<name>A0ABW8TPU4_9CLOT</name>
<organism evidence="2 3">
    <name type="scientific">Candidatus Clostridium radicumherbarum</name>
    <dbReference type="NCBI Taxonomy" id="3381662"/>
    <lineage>
        <taxon>Bacteria</taxon>
        <taxon>Bacillati</taxon>
        <taxon>Bacillota</taxon>
        <taxon>Clostridia</taxon>
        <taxon>Eubacteriales</taxon>
        <taxon>Clostridiaceae</taxon>
        <taxon>Clostridium</taxon>
    </lineage>
</organism>
<dbReference type="Pfam" id="PF21844">
    <property type="entry name" value="DUF6903"/>
    <property type="match status" value="1"/>
</dbReference>
<dbReference type="EMBL" id="JBJHZY010000001">
    <property type="protein sequence ID" value="MFL0267479.1"/>
    <property type="molecule type" value="Genomic_DNA"/>
</dbReference>
<feature type="transmembrane region" description="Helical" evidence="1">
    <location>
        <begin position="29"/>
        <end position="49"/>
    </location>
</feature>
<keyword evidence="3" id="KW-1185">Reference proteome</keyword>
<evidence type="ECO:0000313" key="3">
    <source>
        <dbReference type="Proteomes" id="UP001623661"/>
    </source>
</evidence>
<gene>
    <name evidence="2" type="ORF">ACJDUH_05125</name>
</gene>
<dbReference type="InterPro" id="IPR054198">
    <property type="entry name" value="DUF6903"/>
</dbReference>
<dbReference type="RefSeq" id="WP_406764081.1">
    <property type="nucleotide sequence ID" value="NZ_JBJHZY010000001.1"/>
</dbReference>
<protein>
    <submittedName>
        <fullName evidence="2">DUF6903 family protein</fullName>
    </submittedName>
</protein>
<evidence type="ECO:0000256" key="1">
    <source>
        <dbReference type="SAM" id="Phobius"/>
    </source>
</evidence>
<sequence>MNKFKILIMFLIFIFSVFLIIEGQTIKGYFGLLIMLVGLAMIIVELYLYNKKYV</sequence>
<reference evidence="2 3" key="1">
    <citation type="submission" date="2024-11" db="EMBL/GenBank/DDBJ databases">
        <authorList>
            <person name="Heng Y.C."/>
            <person name="Lim A.C.H."/>
            <person name="Lee J.K.Y."/>
            <person name="Kittelmann S."/>
        </authorList>
    </citation>
    <scope>NUCLEOTIDE SEQUENCE [LARGE SCALE GENOMIC DNA]</scope>
    <source>
        <strain evidence="2 3">WILCCON 0202</strain>
    </source>
</reference>
<keyword evidence="1" id="KW-0472">Membrane</keyword>
<comment type="caution">
    <text evidence="2">The sequence shown here is derived from an EMBL/GenBank/DDBJ whole genome shotgun (WGS) entry which is preliminary data.</text>
</comment>
<proteinExistence type="predicted"/>
<keyword evidence="1" id="KW-0812">Transmembrane</keyword>
<keyword evidence="1" id="KW-1133">Transmembrane helix</keyword>
<dbReference type="Proteomes" id="UP001623661">
    <property type="component" value="Unassembled WGS sequence"/>
</dbReference>
<feature type="transmembrane region" description="Helical" evidence="1">
    <location>
        <begin position="7"/>
        <end position="23"/>
    </location>
</feature>
<accession>A0ABW8TPU4</accession>
<evidence type="ECO:0000313" key="2">
    <source>
        <dbReference type="EMBL" id="MFL0267479.1"/>
    </source>
</evidence>